<dbReference type="PROSITE" id="PS00061">
    <property type="entry name" value="ADH_SHORT"/>
    <property type="match status" value="1"/>
</dbReference>
<dbReference type="Gene3D" id="3.40.50.720">
    <property type="entry name" value="NAD(P)-binding Rossmann-like Domain"/>
    <property type="match status" value="1"/>
</dbReference>
<dbReference type="InterPro" id="IPR020904">
    <property type="entry name" value="Sc_DH/Rdtase_CS"/>
</dbReference>
<keyword evidence="4" id="KW-1185">Reference proteome</keyword>
<dbReference type="InterPro" id="IPR050259">
    <property type="entry name" value="SDR"/>
</dbReference>
<dbReference type="GO" id="GO:0032787">
    <property type="term" value="P:monocarboxylic acid metabolic process"/>
    <property type="evidence" value="ECO:0007669"/>
    <property type="project" value="UniProtKB-ARBA"/>
</dbReference>
<comment type="similarity">
    <text evidence="1">Belongs to the short-chain dehydrogenases/reductases (SDR) family.</text>
</comment>
<organism evidence="3 4">
    <name type="scientific">Parapedobacter pyrenivorans</name>
    <dbReference type="NCBI Taxonomy" id="1305674"/>
    <lineage>
        <taxon>Bacteria</taxon>
        <taxon>Pseudomonadati</taxon>
        <taxon>Bacteroidota</taxon>
        <taxon>Sphingobacteriia</taxon>
        <taxon>Sphingobacteriales</taxon>
        <taxon>Sphingobacteriaceae</taxon>
        <taxon>Parapedobacter</taxon>
    </lineage>
</organism>
<dbReference type="GO" id="GO:0016491">
    <property type="term" value="F:oxidoreductase activity"/>
    <property type="evidence" value="ECO:0007669"/>
    <property type="project" value="UniProtKB-KW"/>
</dbReference>
<accession>A0A917HUI0</accession>
<sequence length="253" mass="26815">MHQNSEQVNRIALVTGASKGLGAAIAARLADTGLAVAVNYHRDRSGAEAVVEHIMAAGGRAEAFQADVTDAYGVNALVEAVSLRMGAPTVLVNNATGPQPFIPIERQQWDDYQAQLDFFLKAPFLLLQRVLPQMKSAGFGRVINIGSEVVELGNAEFSHYVAAKAAMLGVTRSWATELGVHGITVNLVAPGWIPVKRHEGTPQSELEAYCAGLPLNRMGKPIEVGDAVAFLASDRSGFITGQRIAVNGGKTLS</sequence>
<dbReference type="EMBL" id="BMER01000002">
    <property type="protein sequence ID" value="GGG89742.1"/>
    <property type="molecule type" value="Genomic_DNA"/>
</dbReference>
<evidence type="ECO:0000313" key="4">
    <source>
        <dbReference type="Proteomes" id="UP000660862"/>
    </source>
</evidence>
<dbReference type="SUPFAM" id="SSF51735">
    <property type="entry name" value="NAD(P)-binding Rossmann-fold domains"/>
    <property type="match status" value="1"/>
</dbReference>
<dbReference type="PANTHER" id="PTHR42879">
    <property type="entry name" value="3-OXOACYL-(ACYL-CARRIER-PROTEIN) REDUCTASE"/>
    <property type="match status" value="1"/>
</dbReference>
<dbReference type="FunFam" id="3.40.50.720:FF:000173">
    <property type="entry name" value="3-oxoacyl-[acyl-carrier protein] reductase"/>
    <property type="match status" value="1"/>
</dbReference>
<dbReference type="InterPro" id="IPR002347">
    <property type="entry name" value="SDR_fam"/>
</dbReference>
<reference evidence="3" key="2">
    <citation type="submission" date="2020-09" db="EMBL/GenBank/DDBJ databases">
        <authorList>
            <person name="Sun Q."/>
            <person name="Zhou Y."/>
        </authorList>
    </citation>
    <scope>NUCLEOTIDE SEQUENCE</scope>
    <source>
        <strain evidence="3">CGMCC 1.12195</strain>
    </source>
</reference>
<gene>
    <name evidence="3" type="primary">fabG1</name>
    <name evidence="3" type="ORF">GCM10007415_24980</name>
</gene>
<protein>
    <submittedName>
        <fullName evidence="3">3-oxoacyl-ACP reductase</fullName>
    </submittedName>
</protein>
<dbReference type="PRINTS" id="PR00080">
    <property type="entry name" value="SDRFAMILY"/>
</dbReference>
<proteinExistence type="inferred from homology"/>
<dbReference type="RefSeq" id="WP_188506382.1">
    <property type="nucleotide sequence ID" value="NZ_BMER01000002.1"/>
</dbReference>
<name>A0A917HUI0_9SPHI</name>
<dbReference type="PANTHER" id="PTHR42879:SF2">
    <property type="entry name" value="3-OXOACYL-[ACYL-CARRIER-PROTEIN] REDUCTASE FABG"/>
    <property type="match status" value="1"/>
</dbReference>
<evidence type="ECO:0000313" key="3">
    <source>
        <dbReference type="EMBL" id="GGG89742.1"/>
    </source>
</evidence>
<evidence type="ECO:0000256" key="2">
    <source>
        <dbReference type="ARBA" id="ARBA00023002"/>
    </source>
</evidence>
<dbReference type="Proteomes" id="UP000660862">
    <property type="component" value="Unassembled WGS sequence"/>
</dbReference>
<evidence type="ECO:0000256" key="1">
    <source>
        <dbReference type="ARBA" id="ARBA00006484"/>
    </source>
</evidence>
<dbReference type="AlphaFoldDB" id="A0A917HUI0"/>
<dbReference type="Pfam" id="PF13561">
    <property type="entry name" value="adh_short_C2"/>
    <property type="match status" value="1"/>
</dbReference>
<keyword evidence="2" id="KW-0560">Oxidoreductase</keyword>
<comment type="caution">
    <text evidence="3">The sequence shown here is derived from an EMBL/GenBank/DDBJ whole genome shotgun (WGS) entry which is preliminary data.</text>
</comment>
<dbReference type="InterPro" id="IPR036291">
    <property type="entry name" value="NAD(P)-bd_dom_sf"/>
</dbReference>
<reference evidence="3" key="1">
    <citation type="journal article" date="2014" name="Int. J. Syst. Evol. Microbiol.">
        <title>Complete genome sequence of Corynebacterium casei LMG S-19264T (=DSM 44701T), isolated from a smear-ripened cheese.</title>
        <authorList>
            <consortium name="US DOE Joint Genome Institute (JGI-PGF)"/>
            <person name="Walter F."/>
            <person name="Albersmeier A."/>
            <person name="Kalinowski J."/>
            <person name="Ruckert C."/>
        </authorList>
    </citation>
    <scope>NUCLEOTIDE SEQUENCE</scope>
    <source>
        <strain evidence="3">CGMCC 1.12195</strain>
    </source>
</reference>
<dbReference type="PRINTS" id="PR00081">
    <property type="entry name" value="GDHRDH"/>
</dbReference>